<protein>
    <submittedName>
        <fullName evidence="9">Epididymal-specific lipocalin-9</fullName>
    </submittedName>
</protein>
<feature type="signal peptide" evidence="6">
    <location>
        <begin position="1"/>
        <end position="16"/>
    </location>
</feature>
<dbReference type="RefSeq" id="XP_027278530.1">
    <property type="nucleotide sequence ID" value="XM_027422729.2"/>
</dbReference>
<dbReference type="InterPro" id="IPR002345">
    <property type="entry name" value="Lipocalin"/>
</dbReference>
<keyword evidence="3" id="KW-0964">Secreted</keyword>
<evidence type="ECO:0000256" key="1">
    <source>
        <dbReference type="ARBA" id="ARBA00004613"/>
    </source>
</evidence>
<dbReference type="GO" id="GO:0005615">
    <property type="term" value="C:extracellular space"/>
    <property type="evidence" value="ECO:0007669"/>
    <property type="project" value="TreeGrafter"/>
</dbReference>
<dbReference type="PRINTS" id="PR01221">
    <property type="entry name" value="MAJORURINARY"/>
</dbReference>
<evidence type="ECO:0000256" key="4">
    <source>
        <dbReference type="ARBA" id="ARBA00022729"/>
    </source>
</evidence>
<evidence type="ECO:0000256" key="5">
    <source>
        <dbReference type="ARBA" id="ARBA00023157"/>
    </source>
</evidence>
<evidence type="ECO:0000256" key="3">
    <source>
        <dbReference type="ARBA" id="ARBA00022525"/>
    </source>
</evidence>
<organism evidence="8 9">
    <name type="scientific">Cricetulus griseus</name>
    <name type="common">Chinese hamster</name>
    <name type="synonym">Cricetulus barabensis griseus</name>
    <dbReference type="NCBI Taxonomy" id="10029"/>
    <lineage>
        <taxon>Eukaryota</taxon>
        <taxon>Metazoa</taxon>
        <taxon>Chordata</taxon>
        <taxon>Craniata</taxon>
        <taxon>Vertebrata</taxon>
        <taxon>Euteleostomi</taxon>
        <taxon>Mammalia</taxon>
        <taxon>Eutheria</taxon>
        <taxon>Euarchontoglires</taxon>
        <taxon>Glires</taxon>
        <taxon>Rodentia</taxon>
        <taxon>Myomorpha</taxon>
        <taxon>Muroidea</taxon>
        <taxon>Cricetidae</taxon>
        <taxon>Cricetinae</taxon>
        <taxon>Cricetulus</taxon>
    </lineage>
</organism>
<dbReference type="PANTHER" id="PTHR11430">
    <property type="entry name" value="LIPOCALIN"/>
    <property type="match status" value="1"/>
</dbReference>
<dbReference type="GO" id="GO:0036094">
    <property type="term" value="F:small molecule binding"/>
    <property type="evidence" value="ECO:0007669"/>
    <property type="project" value="InterPro"/>
</dbReference>
<dbReference type="Proteomes" id="UP001108280">
    <property type="component" value="Chromosome 6"/>
</dbReference>
<accession>A0A9J7JSP7</accession>
<sequence>MVVLPVLGLVLSLAAAQFNQDVIVQRNYNMARISRNWYTICMASDNMTRIEENGDLRLFMRNIHLLKNGSLKFDFLFMVQGECVAVAMVCEKTEKNGEFTVAYEGENKVLLSETDYRTYVIFYMENIKNGTKTRVLALYGNPLPLDRSYLKRFVNICQKYGLDSQKIINLTRKDNCYDIPQKN</sequence>
<evidence type="ECO:0000256" key="2">
    <source>
        <dbReference type="ARBA" id="ARBA00006889"/>
    </source>
</evidence>
<dbReference type="SUPFAM" id="SSF50814">
    <property type="entry name" value="Lipocalins"/>
    <property type="match status" value="1"/>
</dbReference>
<evidence type="ECO:0000259" key="7">
    <source>
        <dbReference type="Pfam" id="PF00061"/>
    </source>
</evidence>
<dbReference type="AlphaFoldDB" id="A0A9J7JSP7"/>
<evidence type="ECO:0000313" key="8">
    <source>
        <dbReference type="Proteomes" id="UP001108280"/>
    </source>
</evidence>
<reference evidence="8" key="2">
    <citation type="journal article" date="2020" name="Biotechnol. Bioeng.">
        <title>Chromosome-scale scaffolds for the Chinese hamster reference genome assembly to facilitate the study of the CHO epigenome.</title>
        <authorList>
            <person name="Hilliard W."/>
            <person name="MacDonald M."/>
            <person name="Lee K.H."/>
        </authorList>
    </citation>
    <scope>NUCLEOTIDE SEQUENCE [LARGE SCALE GENOMIC DNA]</scope>
    <source>
        <strain evidence="8">17A/GY</strain>
    </source>
</reference>
<dbReference type="InterPro" id="IPR002971">
    <property type="entry name" value="Maj_urinary"/>
</dbReference>
<reference evidence="8" key="1">
    <citation type="journal article" date="2018" name="Biotechnol. Bioeng.">
        <title>A reference genome of the Chinese hamster based on a hybrid assembly strategy.</title>
        <authorList>
            <person name="Rupp O."/>
            <person name="MacDonald M.L."/>
            <person name="Li S."/>
            <person name="Dhiman H."/>
            <person name="Polson S."/>
            <person name="Griep S."/>
            <person name="Heffner K."/>
            <person name="Hernandez I."/>
            <person name="Brinkrolf K."/>
            <person name="Jadhav V."/>
            <person name="Samoudi M."/>
            <person name="Hao H."/>
            <person name="Kingham B."/>
            <person name="Goesmann A."/>
            <person name="Betenbaugh M.J."/>
            <person name="Lewis N.E."/>
            <person name="Borth N."/>
            <person name="Lee K.H."/>
        </authorList>
    </citation>
    <scope>NUCLEOTIDE SEQUENCE [LARGE SCALE GENOMIC DNA]</scope>
    <source>
        <strain evidence="8">17A/GY</strain>
    </source>
</reference>
<proteinExistence type="inferred from homology"/>
<comment type="similarity">
    <text evidence="2">Belongs to the calycin superfamily. Lipocalin family.</text>
</comment>
<feature type="domain" description="Lipocalin/cytosolic fatty-acid binding" evidence="7">
    <location>
        <begin position="36"/>
        <end position="174"/>
    </location>
</feature>
<reference evidence="9" key="3">
    <citation type="submission" date="2025-08" db="UniProtKB">
        <authorList>
            <consortium name="RefSeq"/>
        </authorList>
    </citation>
    <scope>IDENTIFICATION</scope>
    <source>
        <strain evidence="9">17A/GY</strain>
        <tissue evidence="9">Liver</tissue>
    </source>
</reference>
<gene>
    <name evidence="9" type="primary">LOC100759474</name>
</gene>
<comment type="subcellular location">
    <subcellularLocation>
        <location evidence="1">Secreted</location>
    </subcellularLocation>
</comment>
<dbReference type="InterPro" id="IPR000566">
    <property type="entry name" value="Lipocln_cytosolic_FA-bd_dom"/>
</dbReference>
<evidence type="ECO:0000256" key="6">
    <source>
        <dbReference type="SAM" id="SignalP"/>
    </source>
</evidence>
<keyword evidence="4 6" id="KW-0732">Signal</keyword>
<dbReference type="GeneID" id="100759474"/>
<dbReference type="Pfam" id="PF00061">
    <property type="entry name" value="Lipocalin"/>
    <property type="match status" value="1"/>
</dbReference>
<dbReference type="InterPro" id="IPR012674">
    <property type="entry name" value="Calycin"/>
</dbReference>
<keyword evidence="8" id="KW-1185">Reference proteome</keyword>
<feature type="chain" id="PRO_5039892059" evidence="6">
    <location>
        <begin position="17"/>
        <end position="183"/>
    </location>
</feature>
<keyword evidence="5" id="KW-1015">Disulfide bond</keyword>
<dbReference type="PANTHER" id="PTHR11430:SF28">
    <property type="entry name" value="EPIDIDYMAL-SPECIFIC LIPOCALIN-9"/>
    <property type="match status" value="1"/>
</dbReference>
<dbReference type="OrthoDB" id="9048943at2759"/>
<dbReference type="Gene3D" id="2.40.128.20">
    <property type="match status" value="1"/>
</dbReference>
<dbReference type="RefSeq" id="XP_007651395.1">
    <property type="nucleotide sequence ID" value="XM_007653205.3"/>
</dbReference>
<name>A0A9J7JSP7_CRIGR</name>
<dbReference type="KEGG" id="cge:100759474"/>
<evidence type="ECO:0000313" key="9">
    <source>
        <dbReference type="RefSeq" id="XP_027278530.1"/>
    </source>
</evidence>